<dbReference type="GO" id="GO:0010737">
    <property type="term" value="P:protein kinase A signaling"/>
    <property type="evidence" value="ECO:0007669"/>
    <property type="project" value="TreeGrafter"/>
</dbReference>
<dbReference type="PANTHER" id="PTHR12832:SF11">
    <property type="entry name" value="LD23868P"/>
    <property type="match status" value="1"/>
</dbReference>
<evidence type="ECO:0000256" key="2">
    <source>
        <dbReference type="SAM" id="MobiDB-lite"/>
    </source>
</evidence>
<comment type="similarity">
    <text evidence="1">Belongs to the TCP11 family.</text>
</comment>
<dbReference type="GeneID" id="25286827"/>
<sequence>MSNTDSGALCNSPSSSPNTPPNIYSSTPNVHSLHAEAISHKPSPVTRALLEELDLMLIQSNINLRVDINYDHDLHFTPVSGQKGEKKRSGAVHCWQSRAYELLAHACNFPTRGTKCQHTGLAISKDSGSGLKTLFTSLYELLIILVPDREHDQISQFRDIPQLIQEAELGLLDVVHLGRLICKLLLIHCAPMRDASIQEIDTRFREENEDSTAYTAGINQVLAILEAVKLDVTNHQIRTLRYSLVQDTTSDGPRFPHIQACTKQVQVARRQRQQHGSLPYNTKRLPRERSFLPMIINGNCFEALPDTRSSSNMMTEAVANALGISIDRAESRRHSFKNACGELFHSVGEATTQVSFPGEGAQECRFAVLRTCAAPLIMGDPFLRTTETLTKFRHRLKKATTSATRRAWQVCYMSVPSQRLECYLDSMSVQADPDTGSDMDLISLAYATQSGWKINPLPPEIGPIELANGTRKTLSGYVHVPFTIGGYSSYNTFYVLDGLVCDVILGDETLDELDAFNQYAAYFVELEANMVEPNHCHNINWAEERIRRTEQILNGVYPSPHHPTSSTLPQQQQIPKRSSWRQRLSALVARQSPAEDAQAWDSAFMSALEILDNVEVNDRDQAEQQMSRLSGDTLDRAKDTNRARQQKHAERTTAIKAARDRFFGVPAPL</sequence>
<dbReference type="InterPro" id="IPR008862">
    <property type="entry name" value="Tcp11"/>
</dbReference>
<reference evidence="3 4" key="1">
    <citation type="submission" date="2013-03" db="EMBL/GenBank/DDBJ databases">
        <title>The Genome Sequence of Exophiala aquamarina CBS 119918.</title>
        <authorList>
            <consortium name="The Broad Institute Genomics Platform"/>
            <person name="Cuomo C."/>
            <person name="de Hoog S."/>
            <person name="Gorbushina A."/>
            <person name="Walker B."/>
            <person name="Young S.K."/>
            <person name="Zeng Q."/>
            <person name="Gargeya S."/>
            <person name="Fitzgerald M."/>
            <person name="Haas B."/>
            <person name="Abouelleil A."/>
            <person name="Allen A.W."/>
            <person name="Alvarado L."/>
            <person name="Arachchi H.M."/>
            <person name="Berlin A.M."/>
            <person name="Chapman S.B."/>
            <person name="Gainer-Dewar J."/>
            <person name="Goldberg J."/>
            <person name="Griggs A."/>
            <person name="Gujja S."/>
            <person name="Hansen M."/>
            <person name="Howarth C."/>
            <person name="Imamovic A."/>
            <person name="Ireland A."/>
            <person name="Larimer J."/>
            <person name="McCowan C."/>
            <person name="Murphy C."/>
            <person name="Pearson M."/>
            <person name="Poon T.W."/>
            <person name="Priest M."/>
            <person name="Roberts A."/>
            <person name="Saif S."/>
            <person name="Shea T."/>
            <person name="Sisk P."/>
            <person name="Sykes S."/>
            <person name="Wortman J."/>
            <person name="Nusbaum C."/>
            <person name="Birren B."/>
        </authorList>
    </citation>
    <scope>NUCLEOTIDE SEQUENCE [LARGE SCALE GENOMIC DNA]</scope>
    <source>
        <strain evidence="3 4">CBS 119918</strain>
    </source>
</reference>
<proteinExistence type="inferred from homology"/>
<evidence type="ECO:0000256" key="1">
    <source>
        <dbReference type="ARBA" id="ARBA00010954"/>
    </source>
</evidence>
<dbReference type="Proteomes" id="UP000027920">
    <property type="component" value="Unassembled WGS sequence"/>
</dbReference>
<keyword evidence="4" id="KW-1185">Reference proteome</keyword>
<protein>
    <submittedName>
        <fullName evidence="3">Uncharacterized protein</fullName>
    </submittedName>
</protein>
<dbReference type="CDD" id="cd00303">
    <property type="entry name" value="retropepsin_like"/>
    <property type="match status" value="1"/>
</dbReference>
<dbReference type="VEuPathDB" id="FungiDB:A1O9_11932"/>
<gene>
    <name evidence="3" type="ORF">A1O9_11932</name>
</gene>
<dbReference type="Pfam" id="PF05794">
    <property type="entry name" value="Tcp11"/>
    <property type="match status" value="1"/>
</dbReference>
<organism evidence="3 4">
    <name type="scientific">Exophiala aquamarina CBS 119918</name>
    <dbReference type="NCBI Taxonomy" id="1182545"/>
    <lineage>
        <taxon>Eukaryota</taxon>
        <taxon>Fungi</taxon>
        <taxon>Dikarya</taxon>
        <taxon>Ascomycota</taxon>
        <taxon>Pezizomycotina</taxon>
        <taxon>Eurotiomycetes</taxon>
        <taxon>Chaetothyriomycetidae</taxon>
        <taxon>Chaetothyriales</taxon>
        <taxon>Herpotrichiellaceae</taxon>
        <taxon>Exophiala</taxon>
    </lineage>
</organism>
<comment type="caution">
    <text evidence="3">The sequence shown here is derived from an EMBL/GenBank/DDBJ whole genome shotgun (WGS) entry which is preliminary data.</text>
</comment>
<feature type="compositionally biased region" description="Basic and acidic residues" evidence="2">
    <location>
        <begin position="633"/>
        <end position="651"/>
    </location>
</feature>
<dbReference type="EMBL" id="AMGV01000020">
    <property type="protein sequence ID" value="KEF51942.1"/>
    <property type="molecule type" value="Genomic_DNA"/>
</dbReference>
<evidence type="ECO:0000313" key="3">
    <source>
        <dbReference type="EMBL" id="KEF51942.1"/>
    </source>
</evidence>
<dbReference type="HOGENOM" id="CLU_410508_0_0_1"/>
<dbReference type="RefSeq" id="XP_013254532.1">
    <property type="nucleotide sequence ID" value="XM_013399078.1"/>
</dbReference>
<dbReference type="SUPFAM" id="SSF50630">
    <property type="entry name" value="Acid proteases"/>
    <property type="match status" value="1"/>
</dbReference>
<dbReference type="OrthoDB" id="276323at2759"/>
<feature type="compositionally biased region" description="Low complexity" evidence="2">
    <location>
        <begin position="11"/>
        <end position="28"/>
    </location>
</feature>
<feature type="region of interest" description="Disordered" evidence="2">
    <location>
        <begin position="621"/>
        <end position="651"/>
    </location>
</feature>
<dbReference type="AlphaFoldDB" id="A0A072NWZ0"/>
<feature type="region of interest" description="Disordered" evidence="2">
    <location>
        <begin position="1"/>
        <end position="28"/>
    </location>
</feature>
<dbReference type="Gene3D" id="2.40.70.10">
    <property type="entry name" value="Acid Proteases"/>
    <property type="match status" value="2"/>
</dbReference>
<dbReference type="PANTHER" id="PTHR12832">
    <property type="entry name" value="TESTIS-SPECIFIC PROTEIN PBS13 T-COMPLEX 11"/>
    <property type="match status" value="1"/>
</dbReference>
<accession>A0A072NWZ0</accession>
<name>A0A072NWZ0_9EURO</name>
<dbReference type="InterPro" id="IPR021109">
    <property type="entry name" value="Peptidase_aspartic_dom_sf"/>
</dbReference>
<evidence type="ECO:0000313" key="4">
    <source>
        <dbReference type="Proteomes" id="UP000027920"/>
    </source>
</evidence>